<name>A0ABS5SBB7_9FLAO</name>
<dbReference type="PANTHER" id="PTHR34387:SF1">
    <property type="entry name" value="PERIPLASMIC IMMUNOGENIC PROTEIN"/>
    <property type="match status" value="1"/>
</dbReference>
<evidence type="ECO:0000313" key="2">
    <source>
        <dbReference type="EMBL" id="MBT0609160.1"/>
    </source>
</evidence>
<evidence type="ECO:0000313" key="3">
    <source>
        <dbReference type="Proteomes" id="UP001297092"/>
    </source>
</evidence>
<keyword evidence="3" id="KW-1185">Reference proteome</keyword>
<dbReference type="InterPro" id="IPR052022">
    <property type="entry name" value="26kDa_periplasmic_antigen"/>
</dbReference>
<dbReference type="PANTHER" id="PTHR34387">
    <property type="entry name" value="SLR1258 PROTEIN"/>
    <property type="match status" value="1"/>
</dbReference>
<dbReference type="Proteomes" id="UP001297092">
    <property type="component" value="Unassembled WGS sequence"/>
</dbReference>
<keyword evidence="1" id="KW-0732">Signal</keyword>
<dbReference type="RefSeq" id="WP_214114567.1">
    <property type="nucleotide sequence ID" value="NZ_JAHCTB010000007.1"/>
</dbReference>
<proteinExistence type="predicted"/>
<sequence length="229" mass="25385">MKKLRILSAIVVLIFTSSMIAQNQTQTPTVDVTGEGIVRVVPDEVTINIRVENTGESTQYLKQQNDAIINEVLKFLKKMGIADKDVKTEYITLNKNYDYNTKTYTFAANQSLSVKLRDLKKYEELMKGLLDSGINRIDGVQFSSSNNEALESQARKKAVENAQMKAKEYATVLGQSIGKAVSISEYKNVSGPQPMYKMAMSDSSGGDSQSISLGEMEIRTTVNVSFLLN</sequence>
<organism evidence="2 3">
    <name type="scientific">Aequorivita echinoideorum</name>
    <dbReference type="NCBI Taxonomy" id="1549647"/>
    <lineage>
        <taxon>Bacteria</taxon>
        <taxon>Pseudomonadati</taxon>
        <taxon>Bacteroidota</taxon>
        <taxon>Flavobacteriia</taxon>
        <taxon>Flavobacteriales</taxon>
        <taxon>Flavobacteriaceae</taxon>
        <taxon>Aequorivita</taxon>
    </lineage>
</organism>
<reference evidence="2 3" key="1">
    <citation type="submission" date="2021-05" db="EMBL/GenBank/DDBJ databases">
        <title>Aequorivita echinoideorum JCM 30378 genome.</title>
        <authorList>
            <person name="Zhang H."/>
            <person name="Li C."/>
        </authorList>
    </citation>
    <scope>NUCLEOTIDE SEQUENCE [LARGE SCALE GENOMIC DNA]</scope>
    <source>
        <strain evidence="2 3">JCM30378</strain>
    </source>
</reference>
<evidence type="ECO:0000256" key="1">
    <source>
        <dbReference type="SAM" id="SignalP"/>
    </source>
</evidence>
<dbReference type="Gene3D" id="3.30.110.170">
    <property type="entry name" value="Protein of unknown function (DUF541), domain 1"/>
    <property type="match status" value="1"/>
</dbReference>
<dbReference type="Pfam" id="PF04402">
    <property type="entry name" value="SIMPL"/>
    <property type="match status" value="1"/>
</dbReference>
<dbReference type="InterPro" id="IPR007497">
    <property type="entry name" value="SIMPL/DUF541"/>
</dbReference>
<gene>
    <name evidence="2" type="ORF">KIV10_13310</name>
</gene>
<accession>A0ABS5SBB7</accession>
<feature type="signal peptide" evidence="1">
    <location>
        <begin position="1"/>
        <end position="23"/>
    </location>
</feature>
<comment type="caution">
    <text evidence="2">The sequence shown here is derived from an EMBL/GenBank/DDBJ whole genome shotgun (WGS) entry which is preliminary data.</text>
</comment>
<dbReference type="EMBL" id="JAHCTB010000007">
    <property type="protein sequence ID" value="MBT0609160.1"/>
    <property type="molecule type" value="Genomic_DNA"/>
</dbReference>
<feature type="chain" id="PRO_5047330345" evidence="1">
    <location>
        <begin position="24"/>
        <end position="229"/>
    </location>
</feature>
<dbReference type="Gene3D" id="3.30.70.2970">
    <property type="entry name" value="Protein of unknown function (DUF541), domain 2"/>
    <property type="match status" value="1"/>
</dbReference>
<protein>
    <submittedName>
        <fullName evidence="2">SIMPL domain-containing protein</fullName>
    </submittedName>
</protein>